<evidence type="ECO:0000259" key="5">
    <source>
        <dbReference type="Pfam" id="PF13439"/>
    </source>
</evidence>
<feature type="region of interest" description="Disordered" evidence="3">
    <location>
        <begin position="134"/>
        <end position="158"/>
    </location>
</feature>
<dbReference type="PANTHER" id="PTHR45947">
    <property type="entry name" value="SULFOQUINOVOSYL TRANSFERASE SQD2"/>
    <property type="match status" value="1"/>
</dbReference>
<dbReference type="Gene3D" id="3.40.50.2000">
    <property type="entry name" value="Glycogen Phosphorylase B"/>
    <property type="match status" value="2"/>
</dbReference>
<dbReference type="Proteomes" id="UP001183226">
    <property type="component" value="Unassembled WGS sequence"/>
</dbReference>
<dbReference type="Pfam" id="PF13439">
    <property type="entry name" value="Glyco_transf_4"/>
    <property type="match status" value="1"/>
</dbReference>
<sequence>MRVAIVSEHASPLAALGEQDTGGQNVHVAELAAALGARGHEVVVHTRRSAPGDPETVESAPGVRVHHVDAGPPHPLGKDDLPPYMGEFAERLAEAWNRDRPHIVHAHFWMSGRAALDAAARTGIPVVQTFHALGAEKRRHQGPDDTSPPERESTERDVAHRVDRIVATSGQERRELRTWNVAHNRITVIPCAVDCGSFRPEGPAAERGDRPRILTLGRLVPRKGIRTAIGALAGVPDAELVVVGGAPPERIDADPEIAALRASAGDAGVADRVVFTGGVPRSRVPELLRSADIAVSVPWYEPFGMSTVEAMACGVPVIASHVGGHLDTVVQGVTGRLIPARDARALAYWIRLLLADPVTRESLGIAAADRAAVRYTWPLVARQTEDCYVGVLRERGRELPGPGGESSALAAGGV</sequence>
<dbReference type="GO" id="GO:0016757">
    <property type="term" value="F:glycosyltransferase activity"/>
    <property type="evidence" value="ECO:0007669"/>
    <property type="project" value="UniProtKB-KW"/>
</dbReference>
<proteinExistence type="predicted"/>
<dbReference type="PANTHER" id="PTHR45947:SF3">
    <property type="entry name" value="SULFOQUINOVOSYL TRANSFERASE SQD2"/>
    <property type="match status" value="1"/>
</dbReference>
<gene>
    <name evidence="6" type="ORF">RM446_10545</name>
</gene>
<feature type="compositionally biased region" description="Basic and acidic residues" evidence="3">
    <location>
        <begin position="148"/>
        <end position="158"/>
    </location>
</feature>
<protein>
    <submittedName>
        <fullName evidence="6">Glycosyltransferase</fullName>
        <ecNumber evidence="6">2.4.-.-</ecNumber>
    </submittedName>
</protein>
<dbReference type="InterPro" id="IPR028098">
    <property type="entry name" value="Glyco_trans_4-like_N"/>
</dbReference>
<dbReference type="Pfam" id="PF00534">
    <property type="entry name" value="Glycos_transf_1"/>
    <property type="match status" value="1"/>
</dbReference>
<dbReference type="EMBL" id="JAVREK010000009">
    <property type="protein sequence ID" value="MDT0302547.1"/>
    <property type="molecule type" value="Genomic_DNA"/>
</dbReference>
<name>A0ABU2KTG8_9ACTN</name>
<evidence type="ECO:0000313" key="6">
    <source>
        <dbReference type="EMBL" id="MDT0302547.1"/>
    </source>
</evidence>
<feature type="domain" description="Glycosyltransferase subfamily 4-like N-terminal" evidence="5">
    <location>
        <begin position="22"/>
        <end position="195"/>
    </location>
</feature>
<accession>A0ABU2KTG8</accession>
<organism evidence="6 7">
    <name type="scientific">Streptomonospora wellingtoniae</name>
    <dbReference type="NCBI Taxonomy" id="3075544"/>
    <lineage>
        <taxon>Bacteria</taxon>
        <taxon>Bacillati</taxon>
        <taxon>Actinomycetota</taxon>
        <taxon>Actinomycetes</taxon>
        <taxon>Streptosporangiales</taxon>
        <taxon>Nocardiopsidaceae</taxon>
        <taxon>Streptomonospora</taxon>
    </lineage>
</organism>
<evidence type="ECO:0000256" key="3">
    <source>
        <dbReference type="SAM" id="MobiDB-lite"/>
    </source>
</evidence>
<comment type="caution">
    <text evidence="6">The sequence shown here is derived from an EMBL/GenBank/DDBJ whole genome shotgun (WGS) entry which is preliminary data.</text>
</comment>
<dbReference type="EC" id="2.4.-.-" evidence="6"/>
<dbReference type="InterPro" id="IPR050194">
    <property type="entry name" value="Glycosyltransferase_grp1"/>
</dbReference>
<dbReference type="RefSeq" id="WP_311545032.1">
    <property type="nucleotide sequence ID" value="NZ_JAVREK010000009.1"/>
</dbReference>
<evidence type="ECO:0000313" key="7">
    <source>
        <dbReference type="Proteomes" id="UP001183226"/>
    </source>
</evidence>
<keyword evidence="2 6" id="KW-0808">Transferase</keyword>
<keyword evidence="1 6" id="KW-0328">Glycosyltransferase</keyword>
<dbReference type="InterPro" id="IPR001296">
    <property type="entry name" value="Glyco_trans_1"/>
</dbReference>
<evidence type="ECO:0000259" key="4">
    <source>
        <dbReference type="Pfam" id="PF00534"/>
    </source>
</evidence>
<evidence type="ECO:0000256" key="2">
    <source>
        <dbReference type="ARBA" id="ARBA00022679"/>
    </source>
</evidence>
<keyword evidence="7" id="KW-1185">Reference proteome</keyword>
<feature type="domain" description="Glycosyl transferase family 1" evidence="4">
    <location>
        <begin position="206"/>
        <end position="368"/>
    </location>
</feature>
<dbReference type="SUPFAM" id="SSF53756">
    <property type="entry name" value="UDP-Glycosyltransferase/glycogen phosphorylase"/>
    <property type="match status" value="1"/>
</dbReference>
<reference evidence="7" key="1">
    <citation type="submission" date="2023-07" db="EMBL/GenBank/DDBJ databases">
        <title>30 novel species of actinomycetes from the DSMZ collection.</title>
        <authorList>
            <person name="Nouioui I."/>
        </authorList>
    </citation>
    <scope>NUCLEOTIDE SEQUENCE [LARGE SCALE GENOMIC DNA]</scope>
    <source>
        <strain evidence="7">DSM 45055</strain>
    </source>
</reference>
<evidence type="ECO:0000256" key="1">
    <source>
        <dbReference type="ARBA" id="ARBA00022676"/>
    </source>
</evidence>